<sequence>MVTKKQNNINNKKGKLYKQHLITTVDLETGSNDEDLVFSINQVEIKETSDWNLKEFFGSGSGSVLKK</sequence>
<comment type="caution">
    <text evidence="1">The sequence shown here is derived from an EMBL/GenBank/DDBJ whole genome shotgun (WGS) entry which is preliminary data.</text>
</comment>
<evidence type="ECO:0000313" key="2">
    <source>
        <dbReference type="Proteomes" id="UP000478052"/>
    </source>
</evidence>
<dbReference type="AlphaFoldDB" id="A0A6G0W572"/>
<dbReference type="EMBL" id="VUJU01009087">
    <property type="protein sequence ID" value="KAF0722197.1"/>
    <property type="molecule type" value="Genomic_DNA"/>
</dbReference>
<protein>
    <submittedName>
        <fullName evidence="1">Uncharacterized protein</fullName>
    </submittedName>
</protein>
<name>A0A6G0W572_APHCR</name>
<dbReference type="Proteomes" id="UP000478052">
    <property type="component" value="Unassembled WGS sequence"/>
</dbReference>
<keyword evidence="2" id="KW-1185">Reference proteome</keyword>
<proteinExistence type="predicted"/>
<reference evidence="1 2" key="1">
    <citation type="submission" date="2019-08" db="EMBL/GenBank/DDBJ databases">
        <title>Whole genome of Aphis craccivora.</title>
        <authorList>
            <person name="Voronova N.V."/>
            <person name="Shulinski R.S."/>
            <person name="Bandarenka Y.V."/>
            <person name="Zhorov D.G."/>
            <person name="Warner D."/>
        </authorList>
    </citation>
    <scope>NUCLEOTIDE SEQUENCE [LARGE SCALE GENOMIC DNA]</scope>
    <source>
        <strain evidence="1">180601</strain>
        <tissue evidence="1">Whole Body</tissue>
    </source>
</reference>
<accession>A0A6G0W572</accession>
<gene>
    <name evidence="1" type="ORF">FWK35_00026288</name>
</gene>
<organism evidence="1 2">
    <name type="scientific">Aphis craccivora</name>
    <name type="common">Cowpea aphid</name>
    <dbReference type="NCBI Taxonomy" id="307492"/>
    <lineage>
        <taxon>Eukaryota</taxon>
        <taxon>Metazoa</taxon>
        <taxon>Ecdysozoa</taxon>
        <taxon>Arthropoda</taxon>
        <taxon>Hexapoda</taxon>
        <taxon>Insecta</taxon>
        <taxon>Pterygota</taxon>
        <taxon>Neoptera</taxon>
        <taxon>Paraneoptera</taxon>
        <taxon>Hemiptera</taxon>
        <taxon>Sternorrhyncha</taxon>
        <taxon>Aphidomorpha</taxon>
        <taxon>Aphidoidea</taxon>
        <taxon>Aphididae</taxon>
        <taxon>Aphidini</taxon>
        <taxon>Aphis</taxon>
        <taxon>Aphis</taxon>
    </lineage>
</organism>
<evidence type="ECO:0000313" key="1">
    <source>
        <dbReference type="EMBL" id="KAF0722197.1"/>
    </source>
</evidence>